<sequence>MAKVNWGIIGCGNIAHTFAKSIAHCADAQLIGAASTSEQRAKEFSTPYNIKGYKCYQALMQCQNIDAIYIANTHEQHFKTIAQCLTHNKHVLSEKPITVNAQQLESLTELAKQKNCFLMEGVWMRFLPAIVKLQQLLSEDIIGNVHSVNANFSLPGSFASTHRLMNPTTAGGALLDLGIYPISIADVVFNKAPEQIKSFVHKSITGVDERSTAIVDYGNGQFASLASALQQSGPTEACINGELGFIRIPEFVGAQSIELHIYGQDSQHFEYGFSDDENFKFEIAHVTQCILQKQTQSTVLPLSTSLRVINIMDTLRAQWQLKYNYAIESAELTK</sequence>
<protein>
    <recommendedName>
        <fullName evidence="8">1,5-anhydro-D-fructose reductase</fullName>
    </recommendedName>
</protein>
<dbReference type="GO" id="GO:0016491">
    <property type="term" value="F:oxidoreductase activity"/>
    <property type="evidence" value="ECO:0007669"/>
    <property type="project" value="UniProtKB-KW"/>
</dbReference>
<evidence type="ECO:0000313" key="7">
    <source>
        <dbReference type="Proteomes" id="UP000198329"/>
    </source>
</evidence>
<evidence type="ECO:0000313" key="6">
    <source>
        <dbReference type="EMBL" id="ASM56312.1"/>
    </source>
</evidence>
<feature type="domain" description="GFO/IDH/MocA-like oxidoreductase" evidence="5">
    <location>
        <begin position="131"/>
        <end position="246"/>
    </location>
</feature>
<evidence type="ECO:0008006" key="8">
    <source>
        <dbReference type="Google" id="ProtNLM"/>
    </source>
</evidence>
<dbReference type="SUPFAM" id="SSF51735">
    <property type="entry name" value="NAD(P)-binding Rossmann-fold domains"/>
    <property type="match status" value="1"/>
</dbReference>
<dbReference type="Proteomes" id="UP000198329">
    <property type="component" value="Plasmid unnamed"/>
</dbReference>
<dbReference type="InterPro" id="IPR036291">
    <property type="entry name" value="NAD(P)-bd_dom_sf"/>
</dbReference>
<comment type="similarity">
    <text evidence="1">Belongs to the Gfo/Idh/MocA family.</text>
</comment>
<proteinExistence type="inferred from homology"/>
<dbReference type="GeneID" id="300943893"/>
<keyword evidence="6" id="KW-0614">Plasmid</keyword>
<organism evidence="6 7">
    <name type="scientific">Pseudoalteromonas nigrifaciens</name>
    <dbReference type="NCBI Taxonomy" id="28109"/>
    <lineage>
        <taxon>Bacteria</taxon>
        <taxon>Pseudomonadati</taxon>
        <taxon>Pseudomonadota</taxon>
        <taxon>Gammaproteobacteria</taxon>
        <taxon>Alteromonadales</taxon>
        <taxon>Pseudoalteromonadaceae</taxon>
        <taxon>Pseudoalteromonas</taxon>
    </lineage>
</organism>
<name>A0AAC9XZR5_9GAMM</name>
<evidence type="ECO:0000256" key="3">
    <source>
        <dbReference type="ARBA" id="ARBA00023002"/>
    </source>
</evidence>
<dbReference type="PANTHER" id="PTHR22604">
    <property type="entry name" value="OXIDOREDUCTASES"/>
    <property type="match status" value="1"/>
</dbReference>
<reference evidence="6 7" key="1">
    <citation type="submission" date="2015-03" db="EMBL/GenBank/DDBJ databases">
        <authorList>
            <person name="Xie B.-B."/>
            <person name="Rong J.-C."/>
            <person name="Qin Q.-L."/>
            <person name="Zhang Y.-Z."/>
        </authorList>
    </citation>
    <scope>NUCLEOTIDE SEQUENCE [LARGE SCALE GENOMIC DNA]</scope>
    <source>
        <strain evidence="6 7">KMM 661</strain>
        <plasmid evidence="6 7">unnamed</plasmid>
    </source>
</reference>
<dbReference type="Pfam" id="PF01408">
    <property type="entry name" value="GFO_IDH_MocA"/>
    <property type="match status" value="1"/>
</dbReference>
<keyword evidence="7" id="KW-1185">Reference proteome</keyword>
<accession>A0AAC9XZR5</accession>
<dbReference type="GO" id="GO:0000166">
    <property type="term" value="F:nucleotide binding"/>
    <property type="evidence" value="ECO:0007669"/>
    <property type="project" value="InterPro"/>
</dbReference>
<dbReference type="Gene3D" id="3.40.50.720">
    <property type="entry name" value="NAD(P)-binding Rossmann-like Domain"/>
    <property type="match status" value="1"/>
</dbReference>
<gene>
    <name evidence="6" type="ORF">PNIG_p0029</name>
</gene>
<dbReference type="Pfam" id="PF22725">
    <property type="entry name" value="GFO_IDH_MocA_C3"/>
    <property type="match status" value="1"/>
</dbReference>
<dbReference type="SUPFAM" id="SSF55347">
    <property type="entry name" value="Glyceraldehyde-3-phosphate dehydrogenase-like, C-terminal domain"/>
    <property type="match status" value="1"/>
</dbReference>
<dbReference type="AlphaFoldDB" id="A0AAC9XZR5"/>
<dbReference type="RefSeq" id="WP_086996327.1">
    <property type="nucleotide sequence ID" value="NZ_BJXZ01000040.1"/>
</dbReference>
<dbReference type="PANTHER" id="PTHR22604:SF105">
    <property type="entry name" value="TRANS-1,2-DIHYDROBENZENE-1,2-DIOL DEHYDROGENASE"/>
    <property type="match status" value="1"/>
</dbReference>
<dbReference type="InterPro" id="IPR050984">
    <property type="entry name" value="Gfo/Idh/MocA_domain"/>
</dbReference>
<feature type="domain" description="Gfo/Idh/MocA-like oxidoreductase N-terminal" evidence="4">
    <location>
        <begin position="4"/>
        <end position="121"/>
    </location>
</feature>
<evidence type="ECO:0000256" key="1">
    <source>
        <dbReference type="ARBA" id="ARBA00010928"/>
    </source>
</evidence>
<dbReference type="Gene3D" id="3.30.360.10">
    <property type="entry name" value="Dihydrodipicolinate Reductase, domain 2"/>
    <property type="match status" value="1"/>
</dbReference>
<evidence type="ECO:0000259" key="5">
    <source>
        <dbReference type="Pfam" id="PF22725"/>
    </source>
</evidence>
<dbReference type="InterPro" id="IPR000683">
    <property type="entry name" value="Gfo/Idh/MocA-like_OxRdtase_N"/>
</dbReference>
<geneLocation type="plasmid" evidence="6 7">
    <name>unnamed</name>
</geneLocation>
<dbReference type="InterPro" id="IPR055170">
    <property type="entry name" value="GFO_IDH_MocA-like_dom"/>
</dbReference>
<dbReference type="EMBL" id="CP011038">
    <property type="protein sequence ID" value="ASM56312.1"/>
    <property type="molecule type" value="Genomic_DNA"/>
</dbReference>
<keyword evidence="3" id="KW-0560">Oxidoreductase</keyword>
<keyword evidence="2" id="KW-0732">Signal</keyword>
<evidence type="ECO:0000256" key="2">
    <source>
        <dbReference type="ARBA" id="ARBA00022729"/>
    </source>
</evidence>
<dbReference type="KEGG" id="png:PNIG_p0029"/>
<evidence type="ECO:0000259" key="4">
    <source>
        <dbReference type="Pfam" id="PF01408"/>
    </source>
</evidence>